<dbReference type="InterPro" id="IPR013486">
    <property type="entry name" value="SpoIID/LytB"/>
</dbReference>
<feature type="region of interest" description="Disordered" evidence="1">
    <location>
        <begin position="418"/>
        <end position="480"/>
    </location>
</feature>
<dbReference type="Pfam" id="PF08486">
    <property type="entry name" value="SpoIID"/>
    <property type="match status" value="1"/>
</dbReference>
<keyword evidence="4" id="KW-1185">Reference proteome</keyword>
<feature type="compositionally biased region" description="Low complexity" evidence="1">
    <location>
        <begin position="457"/>
        <end position="470"/>
    </location>
</feature>
<name>A0A1B7LHI1_9FIRM</name>
<gene>
    <name evidence="3" type="ORF">A6M21_04360</name>
</gene>
<dbReference type="STRING" id="1838280.A6M21_04360"/>
<dbReference type="PANTHER" id="PTHR30032:SF4">
    <property type="entry name" value="AMIDASE ENHANCER"/>
    <property type="match status" value="1"/>
</dbReference>
<dbReference type="Proteomes" id="UP000078532">
    <property type="component" value="Unassembled WGS sequence"/>
</dbReference>
<dbReference type="InterPro" id="IPR013693">
    <property type="entry name" value="SpoIID/LytB_N"/>
</dbReference>
<dbReference type="AlphaFoldDB" id="A0A1B7LHI1"/>
<proteinExistence type="predicted"/>
<reference evidence="3 4" key="1">
    <citation type="submission" date="2016-04" db="EMBL/GenBank/DDBJ databases">
        <authorList>
            <person name="Evans L.H."/>
            <person name="Alamgir A."/>
            <person name="Owens N."/>
            <person name="Weber N.D."/>
            <person name="Virtaneva K."/>
            <person name="Barbian K."/>
            <person name="Babar A."/>
            <person name="Rosenke K."/>
        </authorList>
    </citation>
    <scope>NUCLEOTIDE SEQUENCE [LARGE SCALE GENOMIC DNA]</scope>
    <source>
        <strain evidence="3 4">LMa1</strain>
    </source>
</reference>
<comment type="caution">
    <text evidence="3">The sequence shown here is derived from an EMBL/GenBank/DDBJ whole genome shotgun (WGS) entry which is preliminary data.</text>
</comment>
<accession>A0A1B7LHI1</accession>
<dbReference type="OrthoDB" id="9794671at2"/>
<feature type="domain" description="Sporulation stage II protein D amidase enhancer LytB N-terminal" evidence="2">
    <location>
        <begin position="196"/>
        <end position="284"/>
    </location>
</feature>
<feature type="compositionally biased region" description="Low complexity" evidence="1">
    <location>
        <begin position="439"/>
        <end position="448"/>
    </location>
</feature>
<dbReference type="EMBL" id="LYVF01000047">
    <property type="protein sequence ID" value="OAT85737.1"/>
    <property type="molecule type" value="Genomic_DNA"/>
</dbReference>
<sequence>MRRKIRISCLAGVLAGLCMLFLFTGPARPARGDVLPVPGSIRVGLALHVPEIAFSVSGSYQLVDQSDNKSAGTVNAGDQYTISAAPGGLTVTKNGAPAGTFTGPLLLQQGGLQVTILGDSGVPVNRSAGDGLNAMGADGRPVALNNPAGLLVLGAGGQKQLQPAAAGGGLDLVTLFTGGASRRYRGAMEFRPDGAGVTAINILPVEQYLYGVVPSEMPSSWPAGALKAQAVACRSYALAHMGSYAKEGFDVLATQSSQVYRGFDGESPAAIRAVDETGGMIMTYQGRPVDAVFHSSDGGCTENSEDVWNGYVPYLRGKPDPYDQNDKYYNWTVTYTAAQLQQQLAKAGYKFSAVDDLNIVAYTASGKRVKCLAVSGPGPDGQPLTVNIGGPPDKSRADAVRFALGLKSALFTMQKIMSSQTGTGSPPSGNTGGSPPGNPAGNTGTAPGASGGQTPAVPGQPAVGQPSGGSQPPPAGGAKLVSVTFTGSGWGHGLGMSQYGARGMAEQGYNYQQILEYYYTGINLTPNYGGATN</sequence>
<evidence type="ECO:0000313" key="3">
    <source>
        <dbReference type="EMBL" id="OAT85737.1"/>
    </source>
</evidence>
<evidence type="ECO:0000259" key="2">
    <source>
        <dbReference type="Pfam" id="PF08486"/>
    </source>
</evidence>
<dbReference type="InterPro" id="IPR051922">
    <property type="entry name" value="Bact_Sporulation_Assoc"/>
</dbReference>
<dbReference type="RefSeq" id="WP_161485989.1">
    <property type="nucleotide sequence ID" value="NZ_LYVF01000047.1"/>
</dbReference>
<dbReference type="PANTHER" id="PTHR30032">
    <property type="entry name" value="N-ACETYLMURAMOYL-L-ALANINE AMIDASE-RELATED"/>
    <property type="match status" value="1"/>
</dbReference>
<organism evidence="3 4">
    <name type="scientific">Desulfotomaculum copahuensis</name>
    <dbReference type="NCBI Taxonomy" id="1838280"/>
    <lineage>
        <taxon>Bacteria</taxon>
        <taxon>Bacillati</taxon>
        <taxon>Bacillota</taxon>
        <taxon>Clostridia</taxon>
        <taxon>Eubacteriales</taxon>
        <taxon>Desulfotomaculaceae</taxon>
        <taxon>Desulfotomaculum</taxon>
    </lineage>
</organism>
<evidence type="ECO:0000313" key="4">
    <source>
        <dbReference type="Proteomes" id="UP000078532"/>
    </source>
</evidence>
<evidence type="ECO:0000256" key="1">
    <source>
        <dbReference type="SAM" id="MobiDB-lite"/>
    </source>
</evidence>
<dbReference type="GO" id="GO:0030435">
    <property type="term" value="P:sporulation resulting in formation of a cellular spore"/>
    <property type="evidence" value="ECO:0007669"/>
    <property type="project" value="InterPro"/>
</dbReference>
<protein>
    <recommendedName>
        <fullName evidence="2">Sporulation stage II protein D amidase enhancer LytB N-terminal domain-containing protein</fullName>
    </recommendedName>
</protein>
<dbReference type="NCBIfam" id="TIGR02669">
    <property type="entry name" value="SpoIID_LytB"/>
    <property type="match status" value="1"/>
</dbReference>
<dbReference type="GO" id="GO:0030288">
    <property type="term" value="C:outer membrane-bounded periplasmic space"/>
    <property type="evidence" value="ECO:0007669"/>
    <property type="project" value="TreeGrafter"/>
</dbReference>